<dbReference type="EMBL" id="QPJM01000016">
    <property type="protein sequence ID" value="RCW79777.1"/>
    <property type="molecule type" value="Genomic_DNA"/>
</dbReference>
<dbReference type="Gene3D" id="2.30.30.40">
    <property type="entry name" value="SH3 Domains"/>
    <property type="match status" value="1"/>
</dbReference>
<reference evidence="3 4" key="1">
    <citation type="submission" date="2018-07" db="EMBL/GenBank/DDBJ databases">
        <title>Genomic Encyclopedia of Type Strains, Phase III (KMG-III): the genomes of soil and plant-associated and newly described type strains.</title>
        <authorList>
            <person name="Whitman W."/>
        </authorList>
    </citation>
    <scope>NUCLEOTIDE SEQUENCE [LARGE SCALE GENOMIC DNA]</scope>
    <source>
        <strain evidence="3 4">31-25a</strain>
    </source>
</reference>
<dbReference type="Proteomes" id="UP000253324">
    <property type="component" value="Unassembled WGS sequence"/>
</dbReference>
<evidence type="ECO:0000256" key="1">
    <source>
        <dbReference type="SAM" id="SignalP"/>
    </source>
</evidence>
<evidence type="ECO:0000313" key="3">
    <source>
        <dbReference type="EMBL" id="RCW79777.1"/>
    </source>
</evidence>
<dbReference type="AlphaFoldDB" id="A0A368YLJ9"/>
<name>A0A368YLJ9_9HYPH</name>
<comment type="caution">
    <text evidence="3">The sequence shown here is derived from an EMBL/GenBank/DDBJ whole genome shotgun (WGS) entry which is preliminary data.</text>
</comment>
<dbReference type="Pfam" id="PF08239">
    <property type="entry name" value="SH3_3"/>
    <property type="match status" value="1"/>
</dbReference>
<feature type="domain" description="SH3b" evidence="2">
    <location>
        <begin position="31"/>
        <end position="67"/>
    </location>
</feature>
<dbReference type="RefSeq" id="WP_114431944.1">
    <property type="nucleotide sequence ID" value="NZ_QPJM01000016.1"/>
</dbReference>
<proteinExistence type="predicted"/>
<sequence>MSNNLLSAVLISIGLFAWPASAFADAGYTTGNVNLRTGPGANYARVGTLPEGTLINVLGCQPSWCHVALQS</sequence>
<accession>A0A368YLJ9</accession>
<dbReference type="InterPro" id="IPR003646">
    <property type="entry name" value="SH3-like_bac-type"/>
</dbReference>
<evidence type="ECO:0000259" key="2">
    <source>
        <dbReference type="Pfam" id="PF08239"/>
    </source>
</evidence>
<protein>
    <submittedName>
        <fullName evidence="3">SH3 domain-containing protein</fullName>
    </submittedName>
</protein>
<evidence type="ECO:0000313" key="4">
    <source>
        <dbReference type="Proteomes" id="UP000253324"/>
    </source>
</evidence>
<dbReference type="OrthoDB" id="8457065at2"/>
<keyword evidence="4" id="KW-1185">Reference proteome</keyword>
<feature type="chain" id="PRO_5016694703" evidence="1">
    <location>
        <begin position="25"/>
        <end position="71"/>
    </location>
</feature>
<keyword evidence="1" id="KW-0732">Signal</keyword>
<organism evidence="3 4">
    <name type="scientific">Phyllobacterium bourgognense</name>
    <dbReference type="NCBI Taxonomy" id="314236"/>
    <lineage>
        <taxon>Bacteria</taxon>
        <taxon>Pseudomonadati</taxon>
        <taxon>Pseudomonadota</taxon>
        <taxon>Alphaproteobacteria</taxon>
        <taxon>Hyphomicrobiales</taxon>
        <taxon>Phyllobacteriaceae</taxon>
        <taxon>Phyllobacterium</taxon>
    </lineage>
</organism>
<gene>
    <name evidence="3" type="ORF">C7476_11631</name>
</gene>
<feature type="signal peptide" evidence="1">
    <location>
        <begin position="1"/>
        <end position="24"/>
    </location>
</feature>